<feature type="transmembrane region" description="Helical" evidence="2">
    <location>
        <begin position="108"/>
        <end position="127"/>
    </location>
</feature>
<feature type="transmembrane region" description="Helical" evidence="2">
    <location>
        <begin position="74"/>
        <end position="96"/>
    </location>
</feature>
<feature type="compositionally biased region" description="Gly residues" evidence="1">
    <location>
        <begin position="381"/>
        <end position="394"/>
    </location>
</feature>
<reference evidence="3" key="1">
    <citation type="submission" date="2021-10" db="EMBL/GenBank/DDBJ databases">
        <authorList>
            <person name="Piombo E."/>
        </authorList>
    </citation>
    <scope>NUCLEOTIDE SEQUENCE</scope>
</reference>
<feature type="transmembrane region" description="Helical" evidence="2">
    <location>
        <begin position="139"/>
        <end position="160"/>
    </location>
</feature>
<keyword evidence="2" id="KW-0812">Transmembrane</keyword>
<evidence type="ECO:0000256" key="2">
    <source>
        <dbReference type="SAM" id="Phobius"/>
    </source>
</evidence>
<protein>
    <submittedName>
        <fullName evidence="3">Uncharacterized protein</fullName>
    </submittedName>
</protein>
<feature type="region of interest" description="Disordered" evidence="1">
    <location>
        <begin position="332"/>
        <end position="351"/>
    </location>
</feature>
<dbReference type="EMBL" id="CABFOC020000097">
    <property type="protein sequence ID" value="CAH0059519.1"/>
    <property type="molecule type" value="Genomic_DNA"/>
</dbReference>
<evidence type="ECO:0000313" key="4">
    <source>
        <dbReference type="Proteomes" id="UP000775872"/>
    </source>
</evidence>
<keyword evidence="2" id="KW-1133">Transmembrane helix</keyword>
<sequence>MAPMLLTRTAQVMVPVAGQVMSVLITMVALTAITSFISTQGYLSSEYSSLPLKLTLILPAQRTLAIKVWARLPYIVWLVFAINIDSYLFVFTTALLQHAFGVNSSKHLCEGAILLCLACYVTTKYIIRGTPKKRLKSKLYLFNSFGIMSIFIIIIVLNFLYRIVRMEQGQCFIGMEGVGIIPLITFDSLANAYLTLLFLVPLRKIYKFRKLARTQANYHLQNVALRTFIGALCTLISSVTNLTVLMALNGEPGWVCLMCCNCDVLFSAAVIHWVTSKDNAGTSGSVSSHGGAGNGFPDNNAAGTPPRRHNGNSGSDTEPPPSTMDEIALVTAARSTASRRHSDFDDDDDVDSQADAVLSKAANPKGTVVVTTTIKRESRPNGGGISIGAGGVGDHGYQHSPRMARAGDGFSKPQTRISGGSPQSQR</sequence>
<proteinExistence type="predicted"/>
<dbReference type="OrthoDB" id="3210850at2759"/>
<feature type="transmembrane region" description="Helical" evidence="2">
    <location>
        <begin position="223"/>
        <end position="246"/>
    </location>
</feature>
<feature type="transmembrane region" description="Helical" evidence="2">
    <location>
        <begin position="180"/>
        <end position="202"/>
    </location>
</feature>
<keyword evidence="2" id="KW-0472">Membrane</keyword>
<feature type="compositionally biased region" description="Polar residues" evidence="1">
    <location>
        <begin position="412"/>
        <end position="426"/>
    </location>
</feature>
<evidence type="ECO:0000313" key="3">
    <source>
        <dbReference type="EMBL" id="CAH0059519.1"/>
    </source>
</evidence>
<dbReference type="PANTHER" id="PTHR38848:SF3">
    <property type="entry name" value="G-PROTEIN COUPLED RECEPTORS FAMILY 3 PROFILE DOMAIN-CONTAINING PROTEIN"/>
    <property type="match status" value="1"/>
</dbReference>
<dbReference type="PANTHER" id="PTHR38848">
    <property type="entry name" value="G-PROTEIN COUPLED RECEPTORS FAMILY 3 PROFILE DOMAIN-CONTAINING PROTEIN"/>
    <property type="match status" value="1"/>
</dbReference>
<dbReference type="Proteomes" id="UP000775872">
    <property type="component" value="Unassembled WGS sequence"/>
</dbReference>
<feature type="region of interest" description="Disordered" evidence="1">
    <location>
        <begin position="375"/>
        <end position="426"/>
    </location>
</feature>
<comment type="caution">
    <text evidence="3">The sequence shown here is derived from an EMBL/GenBank/DDBJ whole genome shotgun (WGS) entry which is preliminary data.</text>
</comment>
<evidence type="ECO:0000256" key="1">
    <source>
        <dbReference type="SAM" id="MobiDB-lite"/>
    </source>
</evidence>
<accession>A0A9N9ZQW2</accession>
<gene>
    <name evidence="3" type="ORF">CSOL1703_00011558</name>
</gene>
<organism evidence="3 4">
    <name type="scientific">Clonostachys solani</name>
    <dbReference type="NCBI Taxonomy" id="160281"/>
    <lineage>
        <taxon>Eukaryota</taxon>
        <taxon>Fungi</taxon>
        <taxon>Dikarya</taxon>
        <taxon>Ascomycota</taxon>
        <taxon>Pezizomycotina</taxon>
        <taxon>Sordariomycetes</taxon>
        <taxon>Hypocreomycetidae</taxon>
        <taxon>Hypocreales</taxon>
        <taxon>Bionectriaceae</taxon>
        <taxon>Clonostachys</taxon>
    </lineage>
</organism>
<feature type="transmembrane region" description="Helical" evidence="2">
    <location>
        <begin position="20"/>
        <end position="43"/>
    </location>
</feature>
<name>A0A9N9ZQW2_9HYPO</name>
<dbReference type="AlphaFoldDB" id="A0A9N9ZQW2"/>
<keyword evidence="4" id="KW-1185">Reference proteome</keyword>
<feature type="region of interest" description="Disordered" evidence="1">
    <location>
        <begin position="282"/>
        <end position="323"/>
    </location>
</feature>